<dbReference type="Proteomes" id="UP001302613">
    <property type="component" value="Plasmid p2-L2724hy-SFO-1"/>
</dbReference>
<evidence type="ECO:0000313" key="5">
    <source>
        <dbReference type="Proteomes" id="UP001271725"/>
    </source>
</evidence>
<reference evidence="1" key="1">
    <citation type="submission" date="2022-01" db="EMBL/GenBank/DDBJ databases">
        <title>Genetic Characterization of Carbapenem-resistant Citrobacter spp. from China: a multicenter study.</title>
        <authorList>
            <person name="Ye L."/>
        </authorList>
    </citation>
    <scope>NUCLEOTIDE SEQUENCE</scope>
    <source>
        <strain evidence="1">IR5464</strain>
    </source>
</reference>
<evidence type="ECO:0000313" key="6">
    <source>
        <dbReference type="Proteomes" id="UP001302613"/>
    </source>
</evidence>
<dbReference type="EMBL" id="JAKIHV010000043">
    <property type="protein sequence ID" value="MDE9626691.1"/>
    <property type="molecule type" value="Genomic_DNA"/>
</dbReference>
<dbReference type="EMBL" id="CP136603">
    <property type="protein sequence ID" value="WOH46532.1"/>
    <property type="molecule type" value="Genomic_DNA"/>
</dbReference>
<reference evidence="4 6" key="4">
    <citation type="submission" date="2023-10" db="EMBL/GenBank/DDBJ databases">
        <title>SFO-1, KPC-2, NDM-1 were first reported in Portuguese citrobacter collected clinically.</title>
        <authorList>
            <person name="Guo K."/>
        </authorList>
    </citation>
    <scope>NUCLEOTIDE SEQUENCE [LARGE SCALE GENOMIC DNA]</scope>
    <source>
        <strain evidence="4 6">L2724hy</strain>
        <plasmid evidence="4 6">p2-L2724hy-SFO-1</plasmid>
    </source>
</reference>
<evidence type="ECO:0000313" key="4">
    <source>
        <dbReference type="EMBL" id="WOH46532.1"/>
    </source>
</evidence>
<reference evidence="2" key="3">
    <citation type="submission" date="2023-01" db="EMBL/GenBank/DDBJ databases">
        <authorList>
            <person name="Hamerlinck H."/>
            <person name="Aerssens A."/>
            <person name="Boelens J."/>
            <person name="Messiaen A.-S."/>
            <person name="Vandendriessche S."/>
            <person name="Velghe A."/>
            <person name="Verhasselt B."/>
            <person name="Leroux-Roels I."/>
        </authorList>
    </citation>
    <scope>NUCLEOTIDE SEQUENCE</scope>
    <source>
        <strain evidence="2">UZG-GERCF-220920-Env23</strain>
    </source>
</reference>
<dbReference type="GeneID" id="86978864"/>
<gene>
    <name evidence="1" type="ORF">L2102_25660</name>
    <name evidence="2" type="ORF">PEY55_26390</name>
    <name evidence="4" type="ORF">RY846_26235</name>
    <name evidence="3" type="ORF">SJ265_25085</name>
</gene>
<name>A0AAE5IC06_9ENTR</name>
<dbReference type="Proteomes" id="UP001147046">
    <property type="component" value="Unassembled WGS sequence"/>
</dbReference>
<evidence type="ECO:0000313" key="3">
    <source>
        <dbReference type="EMBL" id="MDX7151041.1"/>
    </source>
</evidence>
<protein>
    <submittedName>
        <fullName evidence="3">Uncharacterized protein</fullName>
    </submittedName>
</protein>
<accession>A0AAE5IC06</accession>
<dbReference type="EMBL" id="JAXABJ010000039">
    <property type="protein sequence ID" value="MDX7151041.1"/>
    <property type="molecule type" value="Genomic_DNA"/>
</dbReference>
<geneLocation type="plasmid" evidence="4 6">
    <name>p2-L2724hy-SFO-1</name>
</geneLocation>
<sequence length="65" mass="7666">MIKVHDITYGTPTSSVKDLNEWLDSQSEHIEIINIETLMNISLGSRINSYLKPEFIRVWYRTPRD</sequence>
<organism evidence="3 5">
    <name type="scientific">Citrobacter portucalensis</name>
    <dbReference type="NCBI Taxonomy" id="1639133"/>
    <lineage>
        <taxon>Bacteria</taxon>
        <taxon>Pseudomonadati</taxon>
        <taxon>Pseudomonadota</taxon>
        <taxon>Gammaproteobacteria</taxon>
        <taxon>Enterobacterales</taxon>
        <taxon>Enterobacteriaceae</taxon>
        <taxon>Citrobacter</taxon>
        <taxon>Citrobacter freundii complex</taxon>
    </lineage>
</organism>
<evidence type="ECO:0000313" key="2">
    <source>
        <dbReference type="EMBL" id="MDN4371792.1"/>
    </source>
</evidence>
<dbReference type="AlphaFoldDB" id="A0AAE5IC06"/>
<keyword evidence="4" id="KW-0614">Plasmid</keyword>
<reference evidence="2" key="2">
    <citation type="journal article" date="2023" name="Antimicrob Resist Infect Control">
        <title>Sanitary installations and wastewater plumbing as reservoir for the long-term circulation and transmission of carbapenemase producing Citrobacter freundii clones in a hospital setting.</title>
        <authorList>
            <person name="Hamerlinck H."/>
            <person name="Aerssens A."/>
            <person name="Boelens J."/>
            <person name="Dehaene A."/>
            <person name="McMahon M."/>
            <person name="Messiaen A.S."/>
            <person name="Vandendriessche S."/>
            <person name="Velghe A."/>
            <person name="Leroux-Roels I."/>
            <person name="Verhasselt B."/>
        </authorList>
    </citation>
    <scope>NUCLEOTIDE SEQUENCE</scope>
    <source>
        <strain evidence="2">UZG-GERCF-220920-Env23</strain>
    </source>
</reference>
<dbReference type="RefSeq" id="WP_008322246.1">
    <property type="nucleotide sequence ID" value="NZ_CP055090.1"/>
</dbReference>
<proteinExistence type="predicted"/>
<dbReference type="EMBL" id="JAQIHS010000059">
    <property type="protein sequence ID" value="MDN4371792.1"/>
    <property type="molecule type" value="Genomic_DNA"/>
</dbReference>
<dbReference type="Proteomes" id="UP001271725">
    <property type="component" value="Unassembled WGS sequence"/>
</dbReference>
<dbReference type="Proteomes" id="UP001169985">
    <property type="component" value="Unassembled WGS sequence"/>
</dbReference>
<keyword evidence="6" id="KW-1185">Reference proteome</keyword>
<reference evidence="3" key="5">
    <citation type="submission" date="2023-11" db="EMBL/GenBank/DDBJ databases">
        <title>Detection of rare carbapenemases in Enterobacterales - comparison of two colorimetric and two CIM-based carbapenemase assays.</title>
        <authorList>
            <person name="Schaffarczyk L."/>
            <person name="Noster J."/>
            <person name="Stelzer Y."/>
            <person name="Sattler J."/>
            <person name="Gatermann S."/>
            <person name="Hamprecht A."/>
        </authorList>
    </citation>
    <scope>NUCLEOTIDE SEQUENCE</scope>
    <source>
        <strain evidence="3">CIM-Carb-133</strain>
    </source>
</reference>
<evidence type="ECO:0000313" key="1">
    <source>
        <dbReference type="EMBL" id="MDE9626691.1"/>
    </source>
</evidence>